<keyword evidence="1" id="KW-0813">Transport</keyword>
<dbReference type="VEuPathDB" id="VectorBase:RSAN_054245"/>
<dbReference type="Pfam" id="PF00169">
    <property type="entry name" value="PH"/>
    <property type="match status" value="1"/>
</dbReference>
<evidence type="ECO:0000256" key="4">
    <source>
        <dbReference type="SAM" id="MobiDB-lite"/>
    </source>
</evidence>
<dbReference type="EMBL" id="JABSTV010001252">
    <property type="protein sequence ID" value="KAH7947999.1"/>
    <property type="molecule type" value="Genomic_DNA"/>
</dbReference>
<reference evidence="6" key="2">
    <citation type="submission" date="2021-09" db="EMBL/GenBank/DDBJ databases">
        <authorList>
            <person name="Jia N."/>
            <person name="Wang J."/>
            <person name="Shi W."/>
            <person name="Du L."/>
            <person name="Sun Y."/>
            <person name="Zhan W."/>
            <person name="Jiang J."/>
            <person name="Wang Q."/>
            <person name="Zhang B."/>
            <person name="Ji P."/>
            <person name="Sakyi L.B."/>
            <person name="Cui X."/>
            <person name="Yuan T."/>
            <person name="Jiang B."/>
            <person name="Yang W."/>
            <person name="Lam T.T.-Y."/>
            <person name="Chang Q."/>
            <person name="Ding S."/>
            <person name="Wang X."/>
            <person name="Zhu J."/>
            <person name="Ruan X."/>
            <person name="Zhao L."/>
            <person name="Wei J."/>
            <person name="Que T."/>
            <person name="Du C."/>
            <person name="Cheng J."/>
            <person name="Dai P."/>
            <person name="Han X."/>
            <person name="Huang E."/>
            <person name="Gao Y."/>
            <person name="Liu J."/>
            <person name="Shao H."/>
            <person name="Ye R."/>
            <person name="Li L."/>
            <person name="Wei W."/>
            <person name="Wang X."/>
            <person name="Wang C."/>
            <person name="Huo Q."/>
            <person name="Li W."/>
            <person name="Guo W."/>
            <person name="Chen H."/>
            <person name="Chen S."/>
            <person name="Zhou L."/>
            <person name="Zhou L."/>
            <person name="Ni X."/>
            <person name="Tian J."/>
            <person name="Zhou Y."/>
            <person name="Sheng Y."/>
            <person name="Liu T."/>
            <person name="Pan Y."/>
            <person name="Xia L."/>
            <person name="Li J."/>
            <person name="Zhao F."/>
            <person name="Cao W."/>
        </authorList>
    </citation>
    <scope>NUCLEOTIDE SEQUENCE</scope>
    <source>
        <strain evidence="6">Rsan-2018</strain>
        <tissue evidence="6">Larvae</tissue>
    </source>
</reference>
<reference evidence="6" key="1">
    <citation type="journal article" date="2020" name="Cell">
        <title>Large-Scale Comparative Analyses of Tick Genomes Elucidate Their Genetic Diversity and Vector Capacities.</title>
        <authorList>
            <consortium name="Tick Genome and Microbiome Consortium (TIGMIC)"/>
            <person name="Jia N."/>
            <person name="Wang J."/>
            <person name="Shi W."/>
            <person name="Du L."/>
            <person name="Sun Y."/>
            <person name="Zhan W."/>
            <person name="Jiang J.F."/>
            <person name="Wang Q."/>
            <person name="Zhang B."/>
            <person name="Ji P."/>
            <person name="Bell-Sakyi L."/>
            <person name="Cui X.M."/>
            <person name="Yuan T.T."/>
            <person name="Jiang B.G."/>
            <person name="Yang W.F."/>
            <person name="Lam T.T."/>
            <person name="Chang Q.C."/>
            <person name="Ding S.J."/>
            <person name="Wang X.J."/>
            <person name="Zhu J.G."/>
            <person name="Ruan X.D."/>
            <person name="Zhao L."/>
            <person name="Wei J.T."/>
            <person name="Ye R.Z."/>
            <person name="Que T.C."/>
            <person name="Du C.H."/>
            <person name="Zhou Y.H."/>
            <person name="Cheng J.X."/>
            <person name="Dai P.F."/>
            <person name="Guo W.B."/>
            <person name="Han X.H."/>
            <person name="Huang E.J."/>
            <person name="Li L.F."/>
            <person name="Wei W."/>
            <person name="Gao Y.C."/>
            <person name="Liu J.Z."/>
            <person name="Shao H.Z."/>
            <person name="Wang X."/>
            <person name="Wang C.C."/>
            <person name="Yang T.C."/>
            <person name="Huo Q.B."/>
            <person name="Li W."/>
            <person name="Chen H.Y."/>
            <person name="Chen S.E."/>
            <person name="Zhou L.G."/>
            <person name="Ni X.B."/>
            <person name="Tian J.H."/>
            <person name="Sheng Y."/>
            <person name="Liu T."/>
            <person name="Pan Y.S."/>
            <person name="Xia L.Y."/>
            <person name="Li J."/>
            <person name="Zhao F."/>
            <person name="Cao W.C."/>
        </authorList>
    </citation>
    <scope>NUCLEOTIDE SEQUENCE</scope>
    <source>
        <strain evidence="6">Rsan-2018</strain>
    </source>
</reference>
<dbReference type="PANTHER" id="PTHR10972">
    <property type="entry name" value="OXYSTEROL-BINDING PROTEIN-RELATED"/>
    <property type="match status" value="1"/>
</dbReference>
<dbReference type="InterPro" id="IPR001849">
    <property type="entry name" value="PH_domain"/>
</dbReference>
<dbReference type="GO" id="GO:0006869">
    <property type="term" value="P:lipid transport"/>
    <property type="evidence" value="ECO:0007669"/>
    <property type="project" value="UniProtKB-KW"/>
</dbReference>
<evidence type="ECO:0000256" key="2">
    <source>
        <dbReference type="ARBA" id="ARBA00023055"/>
    </source>
</evidence>
<feature type="region of interest" description="Disordered" evidence="4">
    <location>
        <begin position="218"/>
        <end position="268"/>
    </location>
</feature>
<organism evidence="6 7">
    <name type="scientific">Rhipicephalus sanguineus</name>
    <name type="common">Brown dog tick</name>
    <name type="synonym">Ixodes sanguineus</name>
    <dbReference type="NCBI Taxonomy" id="34632"/>
    <lineage>
        <taxon>Eukaryota</taxon>
        <taxon>Metazoa</taxon>
        <taxon>Ecdysozoa</taxon>
        <taxon>Arthropoda</taxon>
        <taxon>Chelicerata</taxon>
        <taxon>Arachnida</taxon>
        <taxon>Acari</taxon>
        <taxon>Parasitiformes</taxon>
        <taxon>Ixodida</taxon>
        <taxon>Ixodoidea</taxon>
        <taxon>Ixodidae</taxon>
        <taxon>Rhipicephalinae</taxon>
        <taxon>Rhipicephalus</taxon>
        <taxon>Rhipicephalus</taxon>
    </lineage>
</organism>
<evidence type="ECO:0000259" key="5">
    <source>
        <dbReference type="PROSITE" id="PS50003"/>
    </source>
</evidence>
<dbReference type="Pfam" id="PF01237">
    <property type="entry name" value="Oxysterol_BP"/>
    <property type="match status" value="1"/>
</dbReference>
<dbReference type="SUPFAM" id="SSF144000">
    <property type="entry name" value="Oxysterol-binding protein-like"/>
    <property type="match status" value="1"/>
</dbReference>
<dbReference type="VEuPathDB" id="VectorBase:RSAN_036502"/>
<evidence type="ECO:0000313" key="7">
    <source>
        <dbReference type="Proteomes" id="UP000821837"/>
    </source>
</evidence>
<keyword evidence="2" id="KW-0445">Lipid transport</keyword>
<dbReference type="SUPFAM" id="SSF50729">
    <property type="entry name" value="PH domain-like"/>
    <property type="match status" value="1"/>
</dbReference>
<dbReference type="GO" id="GO:0016020">
    <property type="term" value="C:membrane"/>
    <property type="evidence" value="ECO:0007669"/>
    <property type="project" value="TreeGrafter"/>
</dbReference>
<evidence type="ECO:0000313" key="6">
    <source>
        <dbReference type="EMBL" id="KAH7947999.1"/>
    </source>
</evidence>
<dbReference type="Gene3D" id="2.30.29.30">
    <property type="entry name" value="Pleckstrin-homology domain (PH domain)/Phosphotyrosine-binding domain (PTB)"/>
    <property type="match status" value="1"/>
</dbReference>
<dbReference type="SMART" id="SM00233">
    <property type="entry name" value="PH"/>
    <property type="match status" value="1"/>
</dbReference>
<keyword evidence="7" id="KW-1185">Reference proteome</keyword>
<gene>
    <name evidence="6" type="ORF">HPB52_017602</name>
</gene>
<accession>A0A9D4SUU5</accession>
<dbReference type="GO" id="GO:0032934">
    <property type="term" value="F:sterol binding"/>
    <property type="evidence" value="ECO:0007669"/>
    <property type="project" value="TreeGrafter"/>
</dbReference>
<dbReference type="InterPro" id="IPR011993">
    <property type="entry name" value="PH-like_dom_sf"/>
</dbReference>
<dbReference type="PANTHER" id="PTHR10972:SF200">
    <property type="entry name" value="OXYSTEROL-BINDING PROTEIN-RELATED PROTEIN 9"/>
    <property type="match status" value="1"/>
</dbReference>
<comment type="caution">
    <text evidence="6">The sequence shown here is derived from an EMBL/GenBank/DDBJ whole genome shotgun (WGS) entry which is preliminary data.</text>
</comment>
<dbReference type="InterPro" id="IPR037239">
    <property type="entry name" value="OSBP_sf"/>
</dbReference>
<dbReference type="PROSITE" id="PS50003">
    <property type="entry name" value="PH_DOMAIN"/>
    <property type="match status" value="1"/>
</dbReference>
<dbReference type="InterPro" id="IPR000648">
    <property type="entry name" value="Oxysterol-bd"/>
</dbReference>
<dbReference type="Proteomes" id="UP000821837">
    <property type="component" value="Chromosome 6"/>
</dbReference>
<proteinExistence type="predicted"/>
<protein>
    <recommendedName>
        <fullName evidence="5">PH domain-containing protein</fullName>
    </recommendedName>
</protein>
<feature type="domain" description="PH" evidence="5">
    <location>
        <begin position="61"/>
        <end position="162"/>
    </location>
</feature>
<dbReference type="Gene3D" id="1.10.287.2720">
    <property type="match status" value="1"/>
</dbReference>
<dbReference type="GO" id="GO:0005794">
    <property type="term" value="C:Golgi apparatus"/>
    <property type="evidence" value="ECO:0007669"/>
    <property type="project" value="TreeGrafter"/>
</dbReference>
<evidence type="ECO:0000256" key="3">
    <source>
        <dbReference type="ARBA" id="ARBA00023121"/>
    </source>
</evidence>
<dbReference type="AlphaFoldDB" id="A0A9D4SUU5"/>
<evidence type="ECO:0000256" key="1">
    <source>
        <dbReference type="ARBA" id="ARBA00022448"/>
    </source>
</evidence>
<name>A0A9D4SUU5_RHISA</name>
<keyword evidence="3" id="KW-0446">Lipid-binding</keyword>
<sequence>MCFSVDSSNNDGNSGCANAPRPFVGLRAHEGGLGRQILAAAAKRTEWRGPTQKFRAVSAGPGGMEGPLSVWASCISGWHLCWVVLDDRNGMLYRFKSHQQRRQRLGLLAKFGGISLLGAIVTKDPRESNGFSIVSEGREYRFQAPSEEERDTWVMELEEAVLRQMVSRRAYHAFLTTARAAMALLENLKEMILPGLLAQLDTMQPRKKAATMLSLLRTQAADTSGRRSPSTSERTGTRSLPTLRSPCSGSGQQLPNADNSTLMSDSDSAAGSTARYVTAHSSVDPTAYHARKAARAATAALRRCRQAGHARGSTSLFAQLPVMLESPGRIWEEPDGPTARNLADLCSSLPFGESLLNLDYPMSLLQSRSCLQALADLFACPELFAEIGSSTRASERMLRALRWYLAGMYYVKRGDDVTKPLEPVLGETHRCSWHLRCGQSMGDLQYAAEQVSVSPPQTCLYAECSSNGIRALAQIKPEAFSVGSYVQVRLHGNLSVYIRQYSEEYVFELPPGCVRDLASKPWFEFCGVANVSCRQTGYYAKMKFISKAPTPDSQRHSIQVDVYNPILNRPFVRLHGRWIDNVMASWASGEAKEILHSRLLKQARREPTVITEDNPKCSTVSVVIAIEDMS</sequence>
<dbReference type="GO" id="GO:0005829">
    <property type="term" value="C:cytosol"/>
    <property type="evidence" value="ECO:0007669"/>
    <property type="project" value="TreeGrafter"/>
</dbReference>
<dbReference type="Gene3D" id="2.40.160.120">
    <property type="match status" value="1"/>
</dbReference>